<feature type="domain" description="Thiamine phosphate synthase/TenI" evidence="12">
    <location>
        <begin position="7"/>
        <end position="186"/>
    </location>
</feature>
<comment type="pathway">
    <text evidence="1 9 11">Cofactor biosynthesis; thiamine diphosphate biosynthesis; thiamine phosphate from 4-amino-2-methyl-5-diphosphomethylpyrimidine and 4-methyl-5-(2-phosphoethyl)-thiazole: step 1/1.</text>
</comment>
<dbReference type="CDD" id="cd00564">
    <property type="entry name" value="TMP_TenI"/>
    <property type="match status" value="1"/>
</dbReference>
<dbReference type="NCBIfam" id="TIGR00693">
    <property type="entry name" value="thiE"/>
    <property type="match status" value="1"/>
</dbReference>
<feature type="binding site" evidence="9">
    <location>
        <position position="88"/>
    </location>
    <ligand>
        <name>Mg(2+)</name>
        <dbReference type="ChEBI" id="CHEBI:18420"/>
    </ligand>
</feature>
<evidence type="ECO:0000256" key="6">
    <source>
        <dbReference type="ARBA" id="ARBA00047334"/>
    </source>
</evidence>
<keyword evidence="14" id="KW-1185">Reference proteome</keyword>
<dbReference type="InterPro" id="IPR013785">
    <property type="entry name" value="Aldolase_TIM"/>
</dbReference>
<dbReference type="InterPro" id="IPR022998">
    <property type="entry name" value="ThiamineP_synth_TenI"/>
</dbReference>
<comment type="catalytic activity">
    <reaction evidence="7 9 10">
        <text>2-(2-carboxy-4-methylthiazol-5-yl)ethyl phosphate + 4-amino-2-methyl-5-(diphosphooxymethyl)pyrimidine + 2 H(+) = thiamine phosphate + CO2 + diphosphate</text>
        <dbReference type="Rhea" id="RHEA:47848"/>
        <dbReference type="ChEBI" id="CHEBI:15378"/>
        <dbReference type="ChEBI" id="CHEBI:16526"/>
        <dbReference type="ChEBI" id="CHEBI:33019"/>
        <dbReference type="ChEBI" id="CHEBI:37575"/>
        <dbReference type="ChEBI" id="CHEBI:57841"/>
        <dbReference type="ChEBI" id="CHEBI:62890"/>
        <dbReference type="EC" id="2.5.1.3"/>
    </reaction>
</comment>
<dbReference type="InterPro" id="IPR036206">
    <property type="entry name" value="ThiamineP_synth_sf"/>
</dbReference>
<dbReference type="HAMAP" id="MF_00097">
    <property type="entry name" value="TMP_synthase"/>
    <property type="match status" value="1"/>
</dbReference>
<keyword evidence="4 9" id="KW-0460">Magnesium</keyword>
<feature type="binding site" evidence="9">
    <location>
        <begin position="133"/>
        <end position="135"/>
    </location>
    <ligand>
        <name>2-[(2R,5Z)-2-carboxy-4-methylthiazol-5(2H)-ylidene]ethyl phosphate</name>
        <dbReference type="ChEBI" id="CHEBI:62899"/>
    </ligand>
</feature>
<evidence type="ECO:0000256" key="7">
    <source>
        <dbReference type="ARBA" id="ARBA00047851"/>
    </source>
</evidence>
<feature type="binding site" evidence="9">
    <location>
        <position position="163"/>
    </location>
    <ligand>
        <name>2-[(2R,5Z)-2-carboxy-4-methylthiazol-5(2H)-ylidene]ethyl phosphate</name>
        <dbReference type="ChEBI" id="CHEBI:62899"/>
    </ligand>
</feature>
<evidence type="ECO:0000313" key="14">
    <source>
        <dbReference type="Proteomes" id="UP000271374"/>
    </source>
</evidence>
<organism evidence="13 14">
    <name type="scientific">Bacillus yapensis</name>
    <dbReference type="NCBI Taxonomy" id="2492960"/>
    <lineage>
        <taxon>Bacteria</taxon>
        <taxon>Bacillati</taxon>
        <taxon>Bacillota</taxon>
        <taxon>Bacilli</taxon>
        <taxon>Bacillales</taxon>
        <taxon>Bacillaceae</taxon>
        <taxon>Bacillus</taxon>
    </lineage>
</organism>
<comment type="catalytic activity">
    <reaction evidence="6 9 10">
        <text>4-methyl-5-(2-phosphooxyethyl)-thiazole + 4-amino-2-methyl-5-(diphosphooxymethyl)pyrimidine + H(+) = thiamine phosphate + diphosphate</text>
        <dbReference type="Rhea" id="RHEA:22328"/>
        <dbReference type="ChEBI" id="CHEBI:15378"/>
        <dbReference type="ChEBI" id="CHEBI:33019"/>
        <dbReference type="ChEBI" id="CHEBI:37575"/>
        <dbReference type="ChEBI" id="CHEBI:57841"/>
        <dbReference type="ChEBI" id="CHEBI:58296"/>
        <dbReference type="EC" id="2.5.1.3"/>
    </reaction>
</comment>
<keyword evidence="2 9" id="KW-0808">Transferase</keyword>
<feature type="binding site" evidence="9">
    <location>
        <position position="107"/>
    </location>
    <ligand>
        <name>4-amino-2-methyl-5-(diphosphooxymethyl)pyrimidine</name>
        <dbReference type="ChEBI" id="CHEBI:57841"/>
    </ligand>
</feature>
<dbReference type="Gene3D" id="3.20.20.70">
    <property type="entry name" value="Aldolase class I"/>
    <property type="match status" value="1"/>
</dbReference>
<dbReference type="Proteomes" id="UP000271374">
    <property type="component" value="Unassembled WGS sequence"/>
</dbReference>
<protein>
    <recommendedName>
        <fullName evidence="9">Thiamine-phosphate synthase</fullName>
        <shortName evidence="9">TP synthase</shortName>
        <shortName evidence="9">TPS</shortName>
        <ecNumber evidence="9">2.5.1.3</ecNumber>
    </recommendedName>
    <alternativeName>
        <fullName evidence="9">Thiamine-phosphate pyrophosphorylase</fullName>
        <shortName evidence="9">TMP pyrophosphorylase</shortName>
        <shortName evidence="9">TMP-PPase</shortName>
    </alternativeName>
</protein>
<feature type="binding site" evidence="9">
    <location>
        <position position="69"/>
    </location>
    <ligand>
        <name>Mg(2+)</name>
        <dbReference type="ChEBI" id="CHEBI:18420"/>
    </ligand>
</feature>
<evidence type="ECO:0000256" key="10">
    <source>
        <dbReference type="RuleBase" id="RU003826"/>
    </source>
</evidence>
<keyword evidence="3 9" id="KW-0479">Metal-binding</keyword>
<dbReference type="Pfam" id="PF02581">
    <property type="entry name" value="TMP-TENI"/>
    <property type="match status" value="1"/>
</dbReference>
<evidence type="ECO:0000256" key="8">
    <source>
        <dbReference type="ARBA" id="ARBA00047883"/>
    </source>
</evidence>
<evidence type="ECO:0000256" key="4">
    <source>
        <dbReference type="ARBA" id="ARBA00022842"/>
    </source>
</evidence>
<dbReference type="PANTHER" id="PTHR20857:SF15">
    <property type="entry name" value="THIAMINE-PHOSPHATE SYNTHASE"/>
    <property type="match status" value="1"/>
</dbReference>
<comment type="similarity">
    <text evidence="9 10">Belongs to the thiamine-phosphate synthase family.</text>
</comment>
<dbReference type="UniPathway" id="UPA00060">
    <property type="reaction ID" value="UER00141"/>
</dbReference>
<evidence type="ECO:0000256" key="9">
    <source>
        <dbReference type="HAMAP-Rule" id="MF_00097"/>
    </source>
</evidence>
<reference evidence="13 14" key="1">
    <citation type="submission" date="2018-12" db="EMBL/GenBank/DDBJ databases">
        <title>Bacillus yapensis draft genome sequence.</title>
        <authorList>
            <person name="Yu L."/>
            <person name="Xu X."/>
            <person name="Tang X."/>
        </authorList>
    </citation>
    <scope>NUCLEOTIDE SEQUENCE [LARGE SCALE GENOMIC DNA]</scope>
    <source>
        <strain evidence="13 14">XXST-01</strain>
    </source>
</reference>
<comment type="caution">
    <text evidence="13">The sequence shown here is derived from an EMBL/GenBank/DDBJ whole genome shotgun (WGS) entry which is preliminary data.</text>
</comment>
<dbReference type="RefSeq" id="WP_126407635.1">
    <property type="nucleotide sequence ID" value="NZ_RXNT01000004.1"/>
</dbReference>
<feature type="binding site" evidence="9">
    <location>
        <begin position="183"/>
        <end position="184"/>
    </location>
    <ligand>
        <name>2-[(2R,5Z)-2-carboxy-4-methylthiazol-5(2H)-ylidene]ethyl phosphate</name>
        <dbReference type="ChEBI" id="CHEBI:62899"/>
    </ligand>
</feature>
<comment type="cofactor">
    <cofactor evidence="9">
        <name>Mg(2+)</name>
        <dbReference type="ChEBI" id="CHEBI:18420"/>
    </cofactor>
    <text evidence="9">Binds 1 Mg(2+) ion per subunit.</text>
</comment>
<evidence type="ECO:0000256" key="1">
    <source>
        <dbReference type="ARBA" id="ARBA00005165"/>
    </source>
</evidence>
<dbReference type="AlphaFoldDB" id="A0A3S0KM80"/>
<dbReference type="GO" id="GO:0005737">
    <property type="term" value="C:cytoplasm"/>
    <property type="evidence" value="ECO:0007669"/>
    <property type="project" value="TreeGrafter"/>
</dbReference>
<dbReference type="GO" id="GO:0009228">
    <property type="term" value="P:thiamine biosynthetic process"/>
    <property type="evidence" value="ECO:0007669"/>
    <property type="project" value="UniProtKB-KW"/>
</dbReference>
<dbReference type="EMBL" id="RXNT01000004">
    <property type="protein sequence ID" value="RTR33910.1"/>
    <property type="molecule type" value="Genomic_DNA"/>
</dbReference>
<evidence type="ECO:0000259" key="12">
    <source>
        <dbReference type="Pfam" id="PF02581"/>
    </source>
</evidence>
<dbReference type="GO" id="GO:0000287">
    <property type="term" value="F:magnesium ion binding"/>
    <property type="evidence" value="ECO:0007669"/>
    <property type="project" value="UniProtKB-UniRule"/>
</dbReference>
<evidence type="ECO:0000313" key="13">
    <source>
        <dbReference type="EMBL" id="RTR33910.1"/>
    </source>
</evidence>
<dbReference type="GO" id="GO:0004789">
    <property type="term" value="F:thiamine-phosphate diphosphorylase activity"/>
    <property type="evidence" value="ECO:0007669"/>
    <property type="project" value="UniProtKB-UniRule"/>
</dbReference>
<dbReference type="OrthoDB" id="9812206at2"/>
<evidence type="ECO:0000256" key="2">
    <source>
        <dbReference type="ARBA" id="ARBA00022679"/>
    </source>
</evidence>
<gene>
    <name evidence="9 13" type="primary">thiE</name>
    <name evidence="13" type="ORF">EKG37_06750</name>
</gene>
<proteinExistence type="inferred from homology"/>
<name>A0A3S0KM80_9BACI</name>
<feature type="binding site" evidence="9">
    <location>
        <position position="136"/>
    </location>
    <ligand>
        <name>4-amino-2-methyl-5-(diphosphooxymethyl)pyrimidine</name>
        <dbReference type="ChEBI" id="CHEBI:57841"/>
    </ligand>
</feature>
<comment type="function">
    <text evidence="9">Condenses 4-methyl-5-(beta-hydroxyethyl)thiazole monophosphate (THZ-P) and 2-methyl-4-amino-5-hydroxymethyl pyrimidine pyrophosphate (HMP-PP) to form thiamine monophosphate (TMP).</text>
</comment>
<keyword evidence="5 9" id="KW-0784">Thiamine biosynthesis</keyword>
<comment type="catalytic activity">
    <reaction evidence="8 9 10">
        <text>2-[(2R,5Z)-2-carboxy-4-methylthiazol-5(2H)-ylidene]ethyl phosphate + 4-amino-2-methyl-5-(diphosphooxymethyl)pyrimidine + 2 H(+) = thiamine phosphate + CO2 + diphosphate</text>
        <dbReference type="Rhea" id="RHEA:47844"/>
        <dbReference type="ChEBI" id="CHEBI:15378"/>
        <dbReference type="ChEBI" id="CHEBI:16526"/>
        <dbReference type="ChEBI" id="CHEBI:33019"/>
        <dbReference type="ChEBI" id="CHEBI:37575"/>
        <dbReference type="ChEBI" id="CHEBI:57841"/>
        <dbReference type="ChEBI" id="CHEBI:62899"/>
        <dbReference type="EC" id="2.5.1.3"/>
    </reaction>
</comment>
<evidence type="ECO:0000256" key="11">
    <source>
        <dbReference type="RuleBase" id="RU004253"/>
    </source>
</evidence>
<dbReference type="EC" id="2.5.1.3" evidence="9"/>
<dbReference type="InterPro" id="IPR034291">
    <property type="entry name" value="TMP_synthase"/>
</dbReference>
<dbReference type="FunFam" id="3.20.20.70:FF:000096">
    <property type="entry name" value="Thiamine-phosphate synthase"/>
    <property type="match status" value="1"/>
</dbReference>
<feature type="binding site" evidence="9">
    <location>
        <begin position="36"/>
        <end position="40"/>
    </location>
    <ligand>
        <name>4-amino-2-methyl-5-(diphosphooxymethyl)pyrimidine</name>
        <dbReference type="ChEBI" id="CHEBI:57841"/>
    </ligand>
</feature>
<evidence type="ECO:0000256" key="3">
    <source>
        <dbReference type="ARBA" id="ARBA00022723"/>
    </source>
</evidence>
<dbReference type="GO" id="GO:0009229">
    <property type="term" value="P:thiamine diphosphate biosynthetic process"/>
    <property type="evidence" value="ECO:0007669"/>
    <property type="project" value="UniProtKB-UniRule"/>
</dbReference>
<sequence>MKESLKLYLVTEESVPLEQLLTIVEEAIKGGVTCVQLREKTNSGRLFFEKAMKLKELTSRYDIPLYINDRVDIALAVNADGIHVGQEDLPLAEIKRIVPHTMLVGVSAGTVEEAIAAQKDGADYIGVGAVFPTKSKDNAKLLPDGELERIVDAVSIPIVAIGGIKLENIAEIRDTGIAGVAVVSEIMRAKNPCEAAEALRTEIL</sequence>
<feature type="binding site" evidence="9">
    <location>
        <position position="68"/>
    </location>
    <ligand>
        <name>4-amino-2-methyl-5-(diphosphooxymethyl)pyrimidine</name>
        <dbReference type="ChEBI" id="CHEBI:57841"/>
    </ligand>
</feature>
<dbReference type="SUPFAM" id="SSF51391">
    <property type="entry name" value="Thiamin phosphate synthase"/>
    <property type="match status" value="1"/>
</dbReference>
<dbReference type="PANTHER" id="PTHR20857">
    <property type="entry name" value="THIAMINE-PHOSPHATE PYROPHOSPHORYLASE"/>
    <property type="match status" value="1"/>
</dbReference>
<accession>A0A3S0KM80</accession>
<evidence type="ECO:0000256" key="5">
    <source>
        <dbReference type="ARBA" id="ARBA00022977"/>
    </source>
</evidence>